<comment type="caution">
    <text evidence="2">The sequence shown here is derived from an EMBL/GenBank/DDBJ whole genome shotgun (WGS) entry which is preliminary data.</text>
</comment>
<evidence type="ECO:0000313" key="3">
    <source>
        <dbReference type="Proteomes" id="UP000014387"/>
    </source>
</evidence>
<proteinExistence type="predicted"/>
<dbReference type="OrthoDB" id="3267036at2"/>
<keyword evidence="1" id="KW-0472">Membrane</keyword>
<dbReference type="EMBL" id="AGWN01000001">
    <property type="protein sequence ID" value="EPD31386.1"/>
    <property type="molecule type" value="Genomic_DNA"/>
</dbReference>
<dbReference type="AlphaFoldDB" id="A0A9W5VWX3"/>
<name>A0A9W5VWX3_9ACTO</name>
<sequence>MSTQTALEYDFKNEVVKTLTELQDWSVENPVAAESMVIGLTAFTWYAMPDILRGSGTRFVAKSALLGGVGSYYKHVGVTAADVKEAGAQVKDFWKKNFGDLPVAAQVGIGAGAAVVALKVNSLVERYIIHRGERRKRAGKKLPHIRQGLVLGAVAGGVTYFARKN</sequence>
<feature type="transmembrane region" description="Helical" evidence="1">
    <location>
        <begin position="103"/>
        <end position="124"/>
    </location>
</feature>
<protein>
    <submittedName>
        <fullName evidence="2">Uncharacterized protein</fullName>
    </submittedName>
</protein>
<dbReference type="Proteomes" id="UP000014387">
    <property type="component" value="Unassembled WGS sequence"/>
</dbReference>
<dbReference type="RefSeq" id="WP_016444497.1">
    <property type="nucleotide sequence ID" value="NZ_KE150266.1"/>
</dbReference>
<gene>
    <name evidence="2" type="ORF">HMPREF9238_01157</name>
</gene>
<accession>A0A9W5VWX3</accession>
<reference evidence="2 3" key="1">
    <citation type="submission" date="2013-05" db="EMBL/GenBank/DDBJ databases">
        <title>The Genome Sequence of Actinomyces europaeus ACS-120-V-COL10B.</title>
        <authorList>
            <consortium name="The Broad Institute Genomics Platform"/>
            <person name="Earl A."/>
            <person name="Ward D."/>
            <person name="Feldgarden M."/>
            <person name="Gevers D."/>
            <person name="Saerens B."/>
            <person name="Vaneechoutte M."/>
            <person name="Walker B."/>
            <person name="Young S."/>
            <person name="Zeng Q."/>
            <person name="Gargeya S."/>
            <person name="Fitzgerald M."/>
            <person name="Haas B."/>
            <person name="Abouelleil A."/>
            <person name="Allen A.W."/>
            <person name="Alvarado L."/>
            <person name="Arachchi H.M."/>
            <person name="Berlin A.M."/>
            <person name="Chapman S.B."/>
            <person name="Gainer-Dewar J."/>
            <person name="Goldberg J."/>
            <person name="Griggs A."/>
            <person name="Gujja S."/>
            <person name="Hansen M."/>
            <person name="Howarth C."/>
            <person name="Imamovic A."/>
            <person name="Ireland A."/>
            <person name="Larimer J."/>
            <person name="McCowan C."/>
            <person name="Murphy C."/>
            <person name="Pearson M."/>
            <person name="Poon T.W."/>
            <person name="Priest M."/>
            <person name="Roberts A."/>
            <person name="Saif S."/>
            <person name="Shea T."/>
            <person name="Sisk P."/>
            <person name="Sykes S."/>
            <person name="Wortman J."/>
            <person name="Nusbaum C."/>
            <person name="Birren B."/>
        </authorList>
    </citation>
    <scope>NUCLEOTIDE SEQUENCE [LARGE SCALE GENOMIC DNA]</scope>
    <source>
        <strain evidence="2 3">ACS-120-V-Col10b</strain>
    </source>
</reference>
<feature type="transmembrane region" description="Helical" evidence="1">
    <location>
        <begin position="145"/>
        <end position="162"/>
    </location>
</feature>
<evidence type="ECO:0000256" key="1">
    <source>
        <dbReference type="SAM" id="Phobius"/>
    </source>
</evidence>
<keyword evidence="1" id="KW-0812">Transmembrane</keyword>
<evidence type="ECO:0000313" key="2">
    <source>
        <dbReference type="EMBL" id="EPD31386.1"/>
    </source>
</evidence>
<keyword evidence="3" id="KW-1185">Reference proteome</keyword>
<organism evidence="2 3">
    <name type="scientific">Gleimia europaea ACS-120-V-Col10b</name>
    <dbReference type="NCBI Taxonomy" id="883069"/>
    <lineage>
        <taxon>Bacteria</taxon>
        <taxon>Bacillati</taxon>
        <taxon>Actinomycetota</taxon>
        <taxon>Actinomycetes</taxon>
        <taxon>Actinomycetales</taxon>
        <taxon>Actinomycetaceae</taxon>
        <taxon>Gleimia</taxon>
    </lineage>
</organism>
<keyword evidence="1" id="KW-1133">Transmembrane helix</keyword>